<proteinExistence type="predicted"/>
<dbReference type="AlphaFoldDB" id="A0A0M9AGY0"/>
<reference evidence="3" key="2">
    <citation type="submission" date="2019-12" db="EMBL/GenBank/DDBJ databases">
        <title>The whole-genome sequencing of Haloarcula japonica strain pws8.</title>
        <authorList>
            <person name="Verma D.K."/>
            <person name="Gopal K."/>
            <person name="Prasad E.S."/>
        </authorList>
    </citation>
    <scope>NUCLEOTIDE SEQUENCE</scope>
    <source>
        <strain evidence="3">Pws8</strain>
    </source>
</reference>
<dbReference type="EMBL" id="LIUF01000006">
    <property type="protein sequence ID" value="KOX91837.1"/>
    <property type="molecule type" value="Genomic_DNA"/>
</dbReference>
<keyword evidence="1" id="KW-0472">Membrane</keyword>
<comment type="caution">
    <text evidence="2">The sequence shown here is derived from an EMBL/GenBank/DDBJ whole genome shotgun (WGS) entry which is preliminary data.</text>
</comment>
<keyword evidence="4" id="KW-1185">Reference proteome</keyword>
<dbReference type="Proteomes" id="UP000610611">
    <property type="component" value="Unassembled WGS sequence"/>
</dbReference>
<accession>A0A0M9AGY0</accession>
<gene>
    <name evidence="2" type="ORF">AMS69_17150</name>
    <name evidence="3" type="ORF">GOC83_09245</name>
</gene>
<sequence>MRVSLVYPSLLAFPPGIAFGVGTVVLTGSIGTGLAAGAGVGLGLFLLILVGTEFGSTDREPRPGGE</sequence>
<feature type="transmembrane region" description="Helical" evidence="1">
    <location>
        <begin position="30"/>
        <end position="52"/>
    </location>
</feature>
<evidence type="ECO:0000256" key="1">
    <source>
        <dbReference type="SAM" id="Phobius"/>
    </source>
</evidence>
<evidence type="ECO:0008006" key="5">
    <source>
        <dbReference type="Google" id="ProtNLM"/>
    </source>
</evidence>
<evidence type="ECO:0000313" key="2">
    <source>
        <dbReference type="EMBL" id="KOX91837.1"/>
    </source>
</evidence>
<dbReference type="RefSeq" id="WP_053969274.1">
    <property type="nucleotide sequence ID" value="NZ_JAWJXX010000005.1"/>
</dbReference>
<keyword evidence="1" id="KW-0812">Transmembrane</keyword>
<evidence type="ECO:0000313" key="3">
    <source>
        <dbReference type="EMBL" id="NLV06311.1"/>
    </source>
</evidence>
<dbReference type="PATRIC" id="fig|1705562.3.peg.3826"/>
<dbReference type="Proteomes" id="UP000037729">
    <property type="component" value="Unassembled WGS sequence"/>
</dbReference>
<keyword evidence="1" id="KW-1133">Transmembrane helix</keyword>
<protein>
    <recommendedName>
        <fullName evidence="5">Transporter</fullName>
    </recommendedName>
</protein>
<name>A0A0M9AGY0_9EURY</name>
<organism evidence="2 4">
    <name type="scientific">Haloarcula rubripromontorii</name>
    <dbReference type="NCBI Taxonomy" id="1705562"/>
    <lineage>
        <taxon>Archaea</taxon>
        <taxon>Methanobacteriati</taxon>
        <taxon>Methanobacteriota</taxon>
        <taxon>Stenosarchaea group</taxon>
        <taxon>Halobacteria</taxon>
        <taxon>Halobacteriales</taxon>
        <taxon>Haloarculaceae</taxon>
        <taxon>Haloarcula</taxon>
    </lineage>
</organism>
<evidence type="ECO:0000313" key="4">
    <source>
        <dbReference type="Proteomes" id="UP000037729"/>
    </source>
</evidence>
<dbReference type="EMBL" id="WOWB01000001">
    <property type="protein sequence ID" value="NLV06311.1"/>
    <property type="molecule type" value="Genomic_DNA"/>
</dbReference>
<dbReference type="GeneID" id="35220410"/>
<reference evidence="2 4" key="1">
    <citation type="submission" date="2015-08" db="EMBL/GenBank/DDBJ databases">
        <title>Genomes of Isolates from Cabo Rojo, PR.</title>
        <authorList>
            <person name="Sanchez-Nieves R.L."/>
            <person name="Montalvo-Rodriguez R."/>
        </authorList>
    </citation>
    <scope>NUCLEOTIDE SEQUENCE [LARGE SCALE GENOMIC DNA]</scope>
    <source>
        <strain evidence="2 4">SL3</strain>
    </source>
</reference>